<reference evidence="2 3" key="1">
    <citation type="submission" date="2019-02" db="EMBL/GenBank/DDBJ databases">
        <title>Deep-cultivation of Planctomycetes and their phenomic and genomic characterization uncovers novel biology.</title>
        <authorList>
            <person name="Wiegand S."/>
            <person name="Jogler M."/>
            <person name="Boedeker C."/>
            <person name="Pinto D."/>
            <person name="Vollmers J."/>
            <person name="Rivas-Marin E."/>
            <person name="Kohn T."/>
            <person name="Peeters S.H."/>
            <person name="Heuer A."/>
            <person name="Rast P."/>
            <person name="Oberbeckmann S."/>
            <person name="Bunk B."/>
            <person name="Jeske O."/>
            <person name="Meyerdierks A."/>
            <person name="Storesund J.E."/>
            <person name="Kallscheuer N."/>
            <person name="Luecker S."/>
            <person name="Lage O.M."/>
            <person name="Pohl T."/>
            <person name="Merkel B.J."/>
            <person name="Hornburger P."/>
            <person name="Mueller R.-W."/>
            <person name="Bruemmer F."/>
            <person name="Labrenz M."/>
            <person name="Spormann A.M."/>
            <person name="Op den Camp H."/>
            <person name="Overmann J."/>
            <person name="Amann R."/>
            <person name="Jetten M.S.M."/>
            <person name="Mascher T."/>
            <person name="Medema M.H."/>
            <person name="Devos D.P."/>
            <person name="Kaster A.-K."/>
            <person name="Ovreas L."/>
            <person name="Rohde M."/>
            <person name="Galperin M.Y."/>
            <person name="Jogler C."/>
        </authorList>
    </citation>
    <scope>NUCLEOTIDE SEQUENCE [LARGE SCALE GENOMIC DNA]</scope>
    <source>
        <strain evidence="2 3">Pan189</strain>
    </source>
</reference>
<feature type="transmembrane region" description="Helical" evidence="1">
    <location>
        <begin position="85"/>
        <end position="108"/>
    </location>
</feature>
<dbReference type="RefSeq" id="WP_145363157.1">
    <property type="nucleotide sequence ID" value="NZ_CP036268.1"/>
</dbReference>
<gene>
    <name evidence="2" type="ORF">Pan189_13700</name>
</gene>
<keyword evidence="1" id="KW-0472">Membrane</keyword>
<dbReference type="AlphaFoldDB" id="A0A517QZD4"/>
<dbReference type="EMBL" id="CP036268">
    <property type="protein sequence ID" value="QDT37005.1"/>
    <property type="molecule type" value="Genomic_DNA"/>
</dbReference>
<name>A0A517QZD4_9PLAN</name>
<organism evidence="2 3">
    <name type="scientific">Stratiformator vulcanicus</name>
    <dbReference type="NCBI Taxonomy" id="2527980"/>
    <lineage>
        <taxon>Bacteria</taxon>
        <taxon>Pseudomonadati</taxon>
        <taxon>Planctomycetota</taxon>
        <taxon>Planctomycetia</taxon>
        <taxon>Planctomycetales</taxon>
        <taxon>Planctomycetaceae</taxon>
        <taxon>Stratiformator</taxon>
    </lineage>
</organism>
<keyword evidence="1" id="KW-0812">Transmembrane</keyword>
<protein>
    <submittedName>
        <fullName evidence="2">Uncharacterized protein</fullName>
    </submittedName>
</protein>
<keyword evidence="1" id="KW-1133">Transmembrane helix</keyword>
<feature type="transmembrane region" description="Helical" evidence="1">
    <location>
        <begin position="6"/>
        <end position="33"/>
    </location>
</feature>
<keyword evidence="3" id="KW-1185">Reference proteome</keyword>
<evidence type="ECO:0000313" key="3">
    <source>
        <dbReference type="Proteomes" id="UP000317318"/>
    </source>
</evidence>
<feature type="transmembrane region" description="Helical" evidence="1">
    <location>
        <begin position="45"/>
        <end position="65"/>
    </location>
</feature>
<accession>A0A517QZD4</accession>
<evidence type="ECO:0000256" key="1">
    <source>
        <dbReference type="SAM" id="Phobius"/>
    </source>
</evidence>
<sequence>MDDFLPAIFCVAELVFASPCLIAAFGCGMLLVAKSDQLGAAAIPALGAMGLFCLAEGSEAIYQLLPDFGPLPIGALDLYSWDYVITEVAAAIFRGGACVLSVAALFTLTPRDVLPRDEGRAQLESPGQTVSDDFFEVDLP</sequence>
<evidence type="ECO:0000313" key="2">
    <source>
        <dbReference type="EMBL" id="QDT37005.1"/>
    </source>
</evidence>
<dbReference type="KEGG" id="svp:Pan189_13700"/>
<proteinExistence type="predicted"/>
<dbReference type="Proteomes" id="UP000317318">
    <property type="component" value="Chromosome"/>
</dbReference>